<dbReference type="Proteomes" id="UP000006461">
    <property type="component" value="Chromosome"/>
</dbReference>
<evidence type="ECO:0000313" key="1">
    <source>
        <dbReference type="EMBL" id="CCH89543.1"/>
    </source>
</evidence>
<evidence type="ECO:0000313" key="2">
    <source>
        <dbReference type="Proteomes" id="UP000006461"/>
    </source>
</evidence>
<protein>
    <submittedName>
        <fullName evidence="1">Uncharacterized protein</fullName>
    </submittedName>
</protein>
<organism evidence="1 2">
    <name type="scientific">Modestobacter italicus (strain DSM 44449 / CECT 9708 / BC 501)</name>
    <dbReference type="NCBI Taxonomy" id="2732864"/>
    <lineage>
        <taxon>Bacteria</taxon>
        <taxon>Bacillati</taxon>
        <taxon>Actinomycetota</taxon>
        <taxon>Actinomycetes</taxon>
        <taxon>Geodermatophilales</taxon>
        <taxon>Geodermatophilaceae</taxon>
        <taxon>Modestobacter</taxon>
    </lineage>
</organism>
<name>I4F1N0_MODI5</name>
<proteinExistence type="predicted"/>
<keyword evidence="2" id="KW-1185">Reference proteome</keyword>
<sequence>MTRFACTPPAHPSEVLGAIRIATGLPAKAKSVISIEVVSILAPA</sequence>
<dbReference type="EMBL" id="FO203431">
    <property type="protein sequence ID" value="CCH89543.1"/>
    <property type="molecule type" value="Genomic_DNA"/>
</dbReference>
<gene>
    <name evidence="1" type="ordered locus">MODMU_4144</name>
</gene>
<accession>I4F1N0</accession>
<reference evidence="1 2" key="1">
    <citation type="journal article" date="2012" name="J. Bacteriol.">
        <title>Genome Sequence of Radiation-Resistant Modestobacter marinus Strain BC501, a Representative Actinobacterium That Thrives on Calcareous Stone Surfaces.</title>
        <authorList>
            <person name="Normand P."/>
            <person name="Gury J."/>
            <person name="Pujic P."/>
            <person name="Chouaia B."/>
            <person name="Crotti E."/>
            <person name="Brusetti L."/>
            <person name="Daffonchio D."/>
            <person name="Vacherie B."/>
            <person name="Barbe V."/>
            <person name="Medigue C."/>
            <person name="Calteau A."/>
            <person name="Ghodhbane-Gtari F."/>
            <person name="Essoussi I."/>
            <person name="Nouioui I."/>
            <person name="Abbassi-Ghozzi I."/>
            <person name="Gtari M."/>
        </authorList>
    </citation>
    <scope>NUCLEOTIDE SEQUENCE [LARGE SCALE GENOMIC DNA]</scope>
    <source>
        <strain evidence="2">BC 501</strain>
    </source>
</reference>
<dbReference type="KEGG" id="mmar:MODMU_4144"/>
<dbReference type="HOGENOM" id="CLU_3218736_0_0_11"/>
<dbReference type="AlphaFoldDB" id="I4F1N0"/>